<keyword evidence="1" id="KW-0378">Hydrolase</keyword>
<accession>A0A1F6AWF7</accession>
<dbReference type="AlphaFoldDB" id="A0A1F6AWF7"/>
<gene>
    <name evidence="4" type="ORF">A2973_04505</name>
</gene>
<keyword evidence="3" id="KW-1133">Transmembrane helix</keyword>
<evidence type="ECO:0000313" key="4">
    <source>
        <dbReference type="EMBL" id="OGG28853.1"/>
    </source>
</evidence>
<dbReference type="Proteomes" id="UP000176409">
    <property type="component" value="Unassembled WGS sequence"/>
</dbReference>
<proteinExistence type="predicted"/>
<organism evidence="4 5">
    <name type="scientific">Candidatus Gottesmanbacteria bacterium RIFCSPLOWO2_01_FULL_49_10</name>
    <dbReference type="NCBI Taxonomy" id="1798396"/>
    <lineage>
        <taxon>Bacteria</taxon>
        <taxon>Candidatus Gottesmaniibacteriota</taxon>
    </lineage>
</organism>
<dbReference type="STRING" id="1798396.A2973_04505"/>
<dbReference type="Pfam" id="PF04203">
    <property type="entry name" value="Sortase"/>
    <property type="match status" value="1"/>
</dbReference>
<dbReference type="GO" id="GO:0016787">
    <property type="term" value="F:hydrolase activity"/>
    <property type="evidence" value="ECO:0007669"/>
    <property type="project" value="UniProtKB-KW"/>
</dbReference>
<reference evidence="4 5" key="1">
    <citation type="journal article" date="2016" name="Nat. Commun.">
        <title>Thousands of microbial genomes shed light on interconnected biogeochemical processes in an aquifer system.</title>
        <authorList>
            <person name="Anantharaman K."/>
            <person name="Brown C.T."/>
            <person name="Hug L.A."/>
            <person name="Sharon I."/>
            <person name="Castelle C.J."/>
            <person name="Probst A.J."/>
            <person name="Thomas B.C."/>
            <person name="Singh A."/>
            <person name="Wilkins M.J."/>
            <person name="Karaoz U."/>
            <person name="Brodie E.L."/>
            <person name="Williams K.H."/>
            <person name="Hubbard S.S."/>
            <person name="Banfield J.F."/>
        </authorList>
    </citation>
    <scope>NUCLEOTIDE SEQUENCE [LARGE SCALE GENOMIC DNA]</scope>
</reference>
<dbReference type="InterPro" id="IPR005754">
    <property type="entry name" value="Sortase"/>
</dbReference>
<sequence length="279" mass="30691">MYQFVKSKPQMRTFEAGRGDPLDDVPCDVPPEPHASPPHPLLGQKQSRSIYSYALIGLGMMILVWVFWPIVSFSLFTSPVLSAVVSPVQNDENSGDQSRLFSSLGALAIGIGAEDESTLETTNANTWFPTKPQKKIVTSVTAYTLSIPKLGIRDAAVIIGGDDLQKSLIHYGGTGLPGEYGTAVVFGHSVLPQFFSGTNYKSIFSTLPSMKIGDDIYVTYDGVRYRYKVFDMIVTKPTDLSPLEQRFDDSYITLVTCVPPGTLWERLNVKARLVKPENS</sequence>
<evidence type="ECO:0008006" key="6">
    <source>
        <dbReference type="Google" id="ProtNLM"/>
    </source>
</evidence>
<evidence type="ECO:0000256" key="3">
    <source>
        <dbReference type="SAM" id="Phobius"/>
    </source>
</evidence>
<name>A0A1F6AWF7_9BACT</name>
<evidence type="ECO:0000313" key="5">
    <source>
        <dbReference type="Proteomes" id="UP000176409"/>
    </source>
</evidence>
<dbReference type="InterPro" id="IPR023365">
    <property type="entry name" value="Sortase_dom-sf"/>
</dbReference>
<keyword evidence="3" id="KW-0472">Membrane</keyword>
<feature type="transmembrane region" description="Helical" evidence="3">
    <location>
        <begin position="50"/>
        <end position="71"/>
    </location>
</feature>
<dbReference type="EMBL" id="MFJZ01000069">
    <property type="protein sequence ID" value="OGG28853.1"/>
    <property type="molecule type" value="Genomic_DNA"/>
</dbReference>
<keyword evidence="3" id="KW-0812">Transmembrane</keyword>
<comment type="caution">
    <text evidence="4">The sequence shown here is derived from an EMBL/GenBank/DDBJ whole genome shotgun (WGS) entry which is preliminary data.</text>
</comment>
<feature type="compositionally biased region" description="Pro residues" evidence="2">
    <location>
        <begin position="28"/>
        <end position="40"/>
    </location>
</feature>
<evidence type="ECO:0000256" key="1">
    <source>
        <dbReference type="ARBA" id="ARBA00022801"/>
    </source>
</evidence>
<dbReference type="NCBIfam" id="TIGR01076">
    <property type="entry name" value="sortase_fam"/>
    <property type="match status" value="1"/>
</dbReference>
<feature type="region of interest" description="Disordered" evidence="2">
    <location>
        <begin position="14"/>
        <end position="41"/>
    </location>
</feature>
<evidence type="ECO:0000256" key="2">
    <source>
        <dbReference type="SAM" id="MobiDB-lite"/>
    </source>
</evidence>
<dbReference type="SUPFAM" id="SSF63817">
    <property type="entry name" value="Sortase"/>
    <property type="match status" value="1"/>
</dbReference>
<dbReference type="Gene3D" id="2.40.260.10">
    <property type="entry name" value="Sortase"/>
    <property type="match status" value="1"/>
</dbReference>
<protein>
    <recommendedName>
        <fullName evidence="6">Sortase</fullName>
    </recommendedName>
</protein>